<proteinExistence type="predicted"/>
<dbReference type="InterPro" id="IPR051581">
    <property type="entry name" value="Ca-bind"/>
</dbReference>
<dbReference type="EMBL" id="HBIV01017728">
    <property type="protein sequence ID" value="CAE0661290.1"/>
    <property type="molecule type" value="Transcribed_RNA"/>
</dbReference>
<dbReference type="InterPro" id="IPR011992">
    <property type="entry name" value="EF-hand-dom_pair"/>
</dbReference>
<gene>
    <name evidence="6" type="ORF">LGLO00237_LOCUS12880</name>
</gene>
<dbReference type="PROSITE" id="PS50222">
    <property type="entry name" value="EF_HAND_2"/>
    <property type="match status" value="2"/>
</dbReference>
<dbReference type="AlphaFoldDB" id="A0A7S4DP63"/>
<feature type="domain" description="EF-hand" evidence="5">
    <location>
        <begin position="83"/>
        <end position="117"/>
    </location>
</feature>
<evidence type="ECO:0000256" key="1">
    <source>
        <dbReference type="ARBA" id="ARBA00022723"/>
    </source>
</evidence>
<dbReference type="Pfam" id="PF13499">
    <property type="entry name" value="EF-hand_7"/>
    <property type="match status" value="1"/>
</dbReference>
<dbReference type="GO" id="GO:0005509">
    <property type="term" value="F:calcium ion binding"/>
    <property type="evidence" value="ECO:0007669"/>
    <property type="project" value="InterPro"/>
</dbReference>
<dbReference type="PROSITE" id="PS00018">
    <property type="entry name" value="EF_HAND_1"/>
    <property type="match status" value="1"/>
</dbReference>
<evidence type="ECO:0000256" key="3">
    <source>
        <dbReference type="ARBA" id="ARBA00022837"/>
    </source>
</evidence>
<evidence type="ECO:0000256" key="4">
    <source>
        <dbReference type="SAM" id="MobiDB-lite"/>
    </source>
</evidence>
<dbReference type="InterPro" id="IPR002048">
    <property type="entry name" value="EF_hand_dom"/>
</dbReference>
<dbReference type="SUPFAM" id="SSF47473">
    <property type="entry name" value="EF-hand"/>
    <property type="match status" value="1"/>
</dbReference>
<dbReference type="PANTHER" id="PTHR34524">
    <property type="entry name" value="CALCYPHOSIN"/>
    <property type="match status" value="1"/>
</dbReference>
<dbReference type="Gene3D" id="1.10.238.10">
    <property type="entry name" value="EF-hand"/>
    <property type="match status" value="1"/>
</dbReference>
<protein>
    <recommendedName>
        <fullName evidence="5">EF-hand domain-containing protein</fullName>
    </recommendedName>
</protein>
<organism evidence="6">
    <name type="scientific">Lotharella globosa</name>
    <dbReference type="NCBI Taxonomy" id="91324"/>
    <lineage>
        <taxon>Eukaryota</taxon>
        <taxon>Sar</taxon>
        <taxon>Rhizaria</taxon>
        <taxon>Cercozoa</taxon>
        <taxon>Chlorarachniophyceae</taxon>
        <taxon>Lotharella</taxon>
    </lineage>
</organism>
<accession>A0A7S4DP63</accession>
<dbReference type="InterPro" id="IPR018247">
    <property type="entry name" value="EF_Hand_1_Ca_BS"/>
</dbReference>
<feature type="compositionally biased region" description="Basic and acidic residues" evidence="4">
    <location>
        <begin position="38"/>
        <end position="58"/>
    </location>
</feature>
<reference evidence="6" key="1">
    <citation type="submission" date="2021-01" db="EMBL/GenBank/DDBJ databases">
        <authorList>
            <person name="Corre E."/>
            <person name="Pelletier E."/>
            <person name="Niang G."/>
            <person name="Scheremetjew M."/>
            <person name="Finn R."/>
            <person name="Kale V."/>
            <person name="Holt S."/>
            <person name="Cochrane G."/>
            <person name="Meng A."/>
            <person name="Brown T."/>
            <person name="Cohen L."/>
        </authorList>
    </citation>
    <scope>NUCLEOTIDE SEQUENCE</scope>
    <source>
        <strain evidence="6">CCCM811</strain>
    </source>
</reference>
<feature type="domain" description="EF-hand" evidence="5">
    <location>
        <begin position="118"/>
        <end position="153"/>
    </location>
</feature>
<keyword evidence="1" id="KW-0479">Metal-binding</keyword>
<evidence type="ECO:0000259" key="5">
    <source>
        <dbReference type="PROSITE" id="PS50222"/>
    </source>
</evidence>
<keyword evidence="3" id="KW-0106">Calcium</keyword>
<sequence>MEAQQPTPVPVQMDEQPKAVEVQPEQVQPMIEEVKDDAEKAVEKAKEEASKVVEEQKVMDNQPQPQTAEQKAAELEKKANEARMEAEAEKLFNLADKDGNGSLSPVELRAFLTKNVKLNEEETEYLFDKFDKDDDQKIDLEEFKAMLNMTSKIAVETAFDGISSHAGCLVCLNMFAICCCPCTMGLSCVPYCCYKRHLANSINKKIKDAIVEHAKA</sequence>
<dbReference type="SMART" id="SM00054">
    <property type="entry name" value="EFh"/>
    <property type="match status" value="2"/>
</dbReference>
<feature type="region of interest" description="Disordered" evidence="4">
    <location>
        <begin position="38"/>
        <end position="71"/>
    </location>
</feature>
<keyword evidence="2" id="KW-0677">Repeat</keyword>
<dbReference type="PANTHER" id="PTHR34524:SF6">
    <property type="entry name" value="CALCYPHOSINE LIKE"/>
    <property type="match status" value="1"/>
</dbReference>
<evidence type="ECO:0000256" key="2">
    <source>
        <dbReference type="ARBA" id="ARBA00022737"/>
    </source>
</evidence>
<name>A0A7S4DP63_9EUKA</name>
<evidence type="ECO:0000313" key="6">
    <source>
        <dbReference type="EMBL" id="CAE0661290.1"/>
    </source>
</evidence>